<dbReference type="Proteomes" id="UP001176961">
    <property type="component" value="Unassembled WGS sequence"/>
</dbReference>
<dbReference type="EMBL" id="CATQJL010000326">
    <property type="protein sequence ID" value="CAJ0609868.1"/>
    <property type="molecule type" value="Genomic_DNA"/>
</dbReference>
<sequence length="93" mass="10503">MSKTSELLERLADLWIVGKCKCFMQRSKSTSHIDCFQLEPWVVEELNVCARLASSKFATETPSVAESIIYTESLDSLQPEFATAAVMRFNSSY</sequence>
<proteinExistence type="predicted"/>
<dbReference type="AlphaFoldDB" id="A0AA36HFX0"/>
<organism evidence="1 2">
    <name type="scientific">Cylicocyclus nassatus</name>
    <name type="common">Nematode worm</name>
    <dbReference type="NCBI Taxonomy" id="53992"/>
    <lineage>
        <taxon>Eukaryota</taxon>
        <taxon>Metazoa</taxon>
        <taxon>Ecdysozoa</taxon>
        <taxon>Nematoda</taxon>
        <taxon>Chromadorea</taxon>
        <taxon>Rhabditida</taxon>
        <taxon>Rhabditina</taxon>
        <taxon>Rhabditomorpha</taxon>
        <taxon>Strongyloidea</taxon>
        <taxon>Strongylidae</taxon>
        <taxon>Cylicocyclus</taxon>
    </lineage>
</organism>
<name>A0AA36HFX0_CYLNA</name>
<reference evidence="1" key="1">
    <citation type="submission" date="2023-07" db="EMBL/GenBank/DDBJ databases">
        <authorList>
            <consortium name="CYATHOMIX"/>
        </authorList>
    </citation>
    <scope>NUCLEOTIDE SEQUENCE</scope>
    <source>
        <strain evidence="1">N/A</strain>
    </source>
</reference>
<comment type="caution">
    <text evidence="1">The sequence shown here is derived from an EMBL/GenBank/DDBJ whole genome shotgun (WGS) entry which is preliminary data.</text>
</comment>
<keyword evidence="2" id="KW-1185">Reference proteome</keyword>
<accession>A0AA36HFX0</accession>
<protein>
    <submittedName>
        <fullName evidence="1">Uncharacterized protein</fullName>
    </submittedName>
</protein>
<evidence type="ECO:0000313" key="1">
    <source>
        <dbReference type="EMBL" id="CAJ0609868.1"/>
    </source>
</evidence>
<evidence type="ECO:0000313" key="2">
    <source>
        <dbReference type="Proteomes" id="UP001176961"/>
    </source>
</evidence>
<gene>
    <name evidence="1" type="ORF">CYNAS_LOCUS21851</name>
</gene>